<organism evidence="2 3">
    <name type="scientific">Paramarasmius palmivorus</name>
    <dbReference type="NCBI Taxonomy" id="297713"/>
    <lineage>
        <taxon>Eukaryota</taxon>
        <taxon>Fungi</taxon>
        <taxon>Dikarya</taxon>
        <taxon>Basidiomycota</taxon>
        <taxon>Agaricomycotina</taxon>
        <taxon>Agaricomycetes</taxon>
        <taxon>Agaricomycetidae</taxon>
        <taxon>Agaricales</taxon>
        <taxon>Marasmiineae</taxon>
        <taxon>Marasmiaceae</taxon>
        <taxon>Paramarasmius</taxon>
    </lineage>
</organism>
<feature type="compositionally biased region" description="Basic residues" evidence="1">
    <location>
        <begin position="342"/>
        <end position="353"/>
    </location>
</feature>
<feature type="compositionally biased region" description="Basic residues" evidence="1">
    <location>
        <begin position="287"/>
        <end position="299"/>
    </location>
</feature>
<reference evidence="2 3" key="1">
    <citation type="submission" date="2024-01" db="EMBL/GenBank/DDBJ databases">
        <title>A draft genome for a cacao thread blight-causing isolate of Paramarasmius palmivorus.</title>
        <authorList>
            <person name="Baruah I.K."/>
            <person name="Bukari Y."/>
            <person name="Amoako-Attah I."/>
            <person name="Meinhardt L.W."/>
            <person name="Bailey B.A."/>
            <person name="Cohen S.P."/>
        </authorList>
    </citation>
    <scope>NUCLEOTIDE SEQUENCE [LARGE SCALE GENOMIC DNA]</scope>
    <source>
        <strain evidence="2 3">GH-12</strain>
    </source>
</reference>
<keyword evidence="3" id="KW-1185">Reference proteome</keyword>
<feature type="compositionally biased region" description="Low complexity" evidence="1">
    <location>
        <begin position="300"/>
        <end position="341"/>
    </location>
</feature>
<sequence>MSTQSGNQASQIPSTRIRPADANTYFNVRASGHSGQEWVNVWPQAGDAMPTFNAVMETDKSGGMDHIPIFMGQEWKTWKSQVESVLYLKKAHAALTEEEPDSKADGDQRKQWKEANMTCIGLFMAKLAANMHHLIDRASAKKTWEKLLSMFDKADNAVVFMYFTTMTHVKTAIGGNPIPGAMTIQECANKLEENKFPLSAKIIAHILLASLPEDTEWNAIRSRLFHNPDATFTFDAFFTEITLEWNRRNGYADYSVNSAQIYSNNARVSGINHYAGHQPQWQTVHRNNGRRNYAGRKNNRQNNRPNQGNNNNRGRQQQQQQQKPKQNNNGQQQQQGNNNNPKKGKSKKGKGKKPQAMAYMAHIVDDISQLAITPDAQPIASTSRAGGNRSPSPLDENVIISPPNNRFNSRGSARGLLHPTGSLVCAMPDYPGDDEKLGEEVSKMWYTRVYSDANLKMMQRYNTEFITLEQFCEDMDNFQVLIQHKRRLLYTIASNKGFLDNPAFKNFMKQYELFASTNLIPPLHAPHRTPAALCPEWCKKCSYGLDAHTNYMGNGIYAMADWSLSEEHKYRWTYSMDYQGTIYAQEQEIANSMQNKEVLMALTANAFADDKLSKYFENHIGEELHRHKSSMCKEDCDECSKGLPEGYSYSGFGIYRKPGYYEVPTDEETMIRYPHEYSLGDAPILFEDQKMPQDLTPPITTPPEERRLIFCETCISNHTLQHWAFSHPTCKPLLPFAFSIDWDGKYLINPKRRNVIHTRKITGRDIPSPSSLAPPSPPQSNDESHDNPSPSGAPPSPAATSSDLLSPKTGVTTYIQAAQKGKGKQQPAKYFGKYEHFDQVIRDLRVGARNGSIVCRDIIKDIYHTTPSGELLHDDAFNAIDNYMLGFNNYPRLKAVGRDPKLHKGFYHLSESSIAHQVKGRAPIVNKSQEKDNKKNICAFHSEGHSDGELCSQEERDYTRISTCVN</sequence>
<feature type="compositionally biased region" description="Polar residues" evidence="1">
    <location>
        <begin position="402"/>
        <end position="411"/>
    </location>
</feature>
<dbReference type="AlphaFoldDB" id="A0AAW0BUU5"/>
<dbReference type="Proteomes" id="UP001383192">
    <property type="component" value="Unassembled WGS sequence"/>
</dbReference>
<comment type="caution">
    <text evidence="2">The sequence shown here is derived from an EMBL/GenBank/DDBJ whole genome shotgun (WGS) entry which is preliminary data.</text>
</comment>
<evidence type="ECO:0000313" key="3">
    <source>
        <dbReference type="Proteomes" id="UP001383192"/>
    </source>
</evidence>
<accession>A0AAW0BUU5</accession>
<feature type="compositionally biased region" description="Polar residues" evidence="1">
    <location>
        <begin position="379"/>
        <end position="391"/>
    </location>
</feature>
<feature type="region of interest" description="Disordered" evidence="1">
    <location>
        <begin position="758"/>
        <end position="805"/>
    </location>
</feature>
<feature type="region of interest" description="Disordered" evidence="1">
    <location>
        <begin position="379"/>
        <end position="412"/>
    </location>
</feature>
<evidence type="ECO:0000256" key="1">
    <source>
        <dbReference type="SAM" id="MobiDB-lite"/>
    </source>
</evidence>
<dbReference type="EMBL" id="JAYKXP010000079">
    <property type="protein sequence ID" value="KAK7030263.1"/>
    <property type="molecule type" value="Genomic_DNA"/>
</dbReference>
<name>A0AAW0BUU5_9AGAR</name>
<feature type="region of interest" description="Disordered" evidence="1">
    <location>
        <begin position="277"/>
        <end position="355"/>
    </location>
</feature>
<dbReference type="Pfam" id="PF14223">
    <property type="entry name" value="Retrotran_gag_2"/>
    <property type="match status" value="1"/>
</dbReference>
<gene>
    <name evidence="2" type="ORF">VNI00_014280</name>
</gene>
<protein>
    <submittedName>
        <fullName evidence="2">Uncharacterized protein</fullName>
    </submittedName>
</protein>
<evidence type="ECO:0000313" key="2">
    <source>
        <dbReference type="EMBL" id="KAK7030263.1"/>
    </source>
</evidence>
<proteinExistence type="predicted"/>